<dbReference type="SUPFAM" id="SSF55781">
    <property type="entry name" value="GAF domain-like"/>
    <property type="match status" value="1"/>
</dbReference>
<dbReference type="PANTHER" id="PTHR43102">
    <property type="entry name" value="SLR1143 PROTEIN"/>
    <property type="match status" value="1"/>
</dbReference>
<organism evidence="3 4">
    <name type="scientific">Phytophthora kernoviae</name>
    <dbReference type="NCBI Taxonomy" id="325452"/>
    <lineage>
        <taxon>Eukaryota</taxon>
        <taxon>Sar</taxon>
        <taxon>Stramenopiles</taxon>
        <taxon>Oomycota</taxon>
        <taxon>Peronosporomycetes</taxon>
        <taxon>Peronosporales</taxon>
        <taxon>Peronosporaceae</taxon>
        <taxon>Phytophthora</taxon>
    </lineage>
</organism>
<feature type="signal peptide" evidence="1">
    <location>
        <begin position="1"/>
        <end position="19"/>
    </location>
</feature>
<name>A0A3F2RRI6_9STRA</name>
<reference evidence="4 5" key="1">
    <citation type="submission" date="2018-07" db="EMBL/GenBank/DDBJ databases">
        <title>Genome sequencing of oomycete isolates from Chile give support for New Zealand origin for Phytophthora kernoviae and make available the first Nothophytophthora sp. genome.</title>
        <authorList>
            <person name="Studholme D.J."/>
            <person name="Sanfuentes E."/>
            <person name="Panda P."/>
            <person name="Hill R."/>
            <person name="Sambles C."/>
            <person name="Grant M."/>
            <person name="Williams N.M."/>
            <person name="Mcdougal R.L."/>
        </authorList>
    </citation>
    <scope>NUCLEOTIDE SEQUENCE [LARGE SCALE GENOMIC DNA]</scope>
    <source>
        <strain evidence="3">Chile6</strain>
        <strain evidence="2">Chile7</strain>
    </source>
</reference>
<sequence>MKFFHLTSLLVALTSIANSASTNLPVFSFHGTGGSAYNSINFNANLTAEGRTFVALEFCANTCSTTHGLYEQAQMGVAQVHEIITNNSELYKDGYIFIGHSQGGSVAKFVIEEMDDHNVKTFISLAGSSNGRFYGPQEEDVKPLSWYWSTLGSQISSYVLNVSAYANNSSTWNGIFQRDLMEAVLAYPELQSTIPQFNQLRSPYEEPWIEVNTAFPRYNNLLDCSTMGEDEAICATNQTRYKDNFMRVENVHLFVSPNDSLQAPYQTALYGSYSTVDSYDAIESEFESLTVLDMTETREYLEDTYGLKTMNENALLEEPHEPRRNDVFAGKVHVRDNDVSQMHGVRAGYAVALSAIKEEVYVSFYAHLRKSDSNAGAPVFPLLDNELERLGAVSRAQLTEVRNLPELELIYNLARKELCCATALVTLITHDTQYILASNNPVFRNAAGPRDQALCAHTIMGPLPMLVPHTAADVRFSRSQLVLRGGLRFYFGFPLFALDEVTPICAVCCVDHEPQPVCQS</sequence>
<evidence type="ECO:0000313" key="2">
    <source>
        <dbReference type="EMBL" id="RLN62299.1"/>
    </source>
</evidence>
<proteinExistence type="predicted"/>
<dbReference type="Gene3D" id="3.40.50.1820">
    <property type="entry name" value="alpha/beta hydrolase"/>
    <property type="match status" value="1"/>
</dbReference>
<dbReference type="Proteomes" id="UP000277300">
    <property type="component" value="Unassembled WGS sequence"/>
</dbReference>
<dbReference type="Pfam" id="PF02089">
    <property type="entry name" value="Palm_thioest"/>
    <property type="match status" value="1"/>
</dbReference>
<keyword evidence="1" id="KW-0732">Signal</keyword>
<evidence type="ECO:0000313" key="3">
    <source>
        <dbReference type="EMBL" id="RLN62856.1"/>
    </source>
</evidence>
<dbReference type="EMBL" id="MBDO02000110">
    <property type="protein sequence ID" value="RLN62856.1"/>
    <property type="molecule type" value="Genomic_DNA"/>
</dbReference>
<dbReference type="EMBL" id="MBAD02000831">
    <property type="protein sequence ID" value="RLN62299.1"/>
    <property type="molecule type" value="Genomic_DNA"/>
</dbReference>
<accession>A0A3F2RRI6</accession>
<dbReference type="AlphaFoldDB" id="A0A3F2RRI6"/>
<dbReference type="Proteomes" id="UP000284657">
    <property type="component" value="Unassembled WGS sequence"/>
</dbReference>
<feature type="chain" id="PRO_5036338514" evidence="1">
    <location>
        <begin position="20"/>
        <end position="520"/>
    </location>
</feature>
<evidence type="ECO:0000256" key="1">
    <source>
        <dbReference type="SAM" id="SignalP"/>
    </source>
</evidence>
<dbReference type="OrthoDB" id="21225at2759"/>
<gene>
    <name evidence="2" type="ORF">BBJ29_005030</name>
    <name evidence="3" type="ORF">BBP00_00004490</name>
</gene>
<evidence type="ECO:0000313" key="4">
    <source>
        <dbReference type="Proteomes" id="UP000277300"/>
    </source>
</evidence>
<evidence type="ECO:0000313" key="5">
    <source>
        <dbReference type="Proteomes" id="UP000284657"/>
    </source>
</evidence>
<protein>
    <submittedName>
        <fullName evidence="3">Uncharacterized protein</fullName>
    </submittedName>
</protein>
<dbReference type="PANTHER" id="PTHR43102:SF2">
    <property type="entry name" value="GAF DOMAIN-CONTAINING PROTEIN"/>
    <property type="match status" value="1"/>
</dbReference>
<comment type="caution">
    <text evidence="3">The sequence shown here is derived from an EMBL/GenBank/DDBJ whole genome shotgun (WGS) entry which is preliminary data.</text>
</comment>
<dbReference type="SUPFAM" id="SSF53474">
    <property type="entry name" value="alpha/beta-Hydrolases"/>
    <property type="match status" value="1"/>
</dbReference>
<dbReference type="InterPro" id="IPR029058">
    <property type="entry name" value="AB_hydrolase_fold"/>
</dbReference>